<evidence type="ECO:0000256" key="5">
    <source>
        <dbReference type="ARBA" id="ARBA00023163"/>
    </source>
</evidence>
<dbReference type="PANTHER" id="PTHR36206:SF16">
    <property type="entry name" value="TRANSCRIPTION FACTOR DOMAIN-CONTAINING PROTEIN-RELATED"/>
    <property type="match status" value="1"/>
</dbReference>
<dbReference type="Pfam" id="PF11951">
    <property type="entry name" value="Fungal_trans_2"/>
    <property type="match status" value="1"/>
</dbReference>
<keyword evidence="4" id="KW-0238">DNA-binding</keyword>
<evidence type="ECO:0000256" key="4">
    <source>
        <dbReference type="ARBA" id="ARBA00023125"/>
    </source>
</evidence>
<dbReference type="InterPro" id="IPR052360">
    <property type="entry name" value="Transcr_Regulatory_Proteins"/>
</dbReference>
<keyword evidence="6" id="KW-0539">Nucleus</keyword>
<evidence type="ECO:0000313" key="10">
    <source>
        <dbReference type="Proteomes" id="UP000799757"/>
    </source>
</evidence>
<evidence type="ECO:0008006" key="11">
    <source>
        <dbReference type="Google" id="ProtNLM"/>
    </source>
</evidence>
<keyword evidence="10" id="KW-1185">Reference proteome</keyword>
<feature type="region of interest" description="Disordered" evidence="8">
    <location>
        <begin position="107"/>
        <end position="148"/>
    </location>
</feature>
<gene>
    <name evidence="9" type="ORF">K505DRAFT_418754</name>
</gene>
<sequence length="612" mass="68564">MLNPRIISPISTRYPSICCPEQIIPNQRVSSQLPNQSVSSPSFISQPPDSREHDTSWRRIRAVQANLTDIEAIRERHQAEGIGAARRAVNGYGNGNNDQGQPYVAQASATEAEHSTLPYPSPEPPFSQPIVDQQLRPDEDEHQSSSCSQVTYLDSTVTNNTFTVGTGLEELRYLQLFRLRFIHTVSGWFGAQFWTRIVLPATSLEPAILHAVIALSVAHRCEFPEAHAPDVRERFMLQQYSKAMHLLQSTIHHRDRESITIVLIACQIFTFLEYLRGKPKVAEAHLQNGLRLLKNTHKGIAGEPDGVIVLKPSSQKTFVDRGIAQRFATLHIQASLFGRHLTNTNFSIRPLETEIPFPTFESVEEAKDLLDDLLQRVLLLSQQFQKLQGEAETCPSTLLHAKDQVKQLLAAWLQTYLRTTSSFGIWGCSAENEAQGPLGLGSRRLANGVNAQERLAYILLLNYHTMATIMCTTLSPPYSQSELQYESHTADSLAILEGSIEIWKIYSLARRIPGNVELANSIGEIGPTPLLYYTALKCRVRRIRGHAVRLLGMVKYKEGVWDTALVASVAEKVVTLEEDGQPAVEEEFSLQEVPRIGGEEKWVLPEESLFMM</sequence>
<evidence type="ECO:0000256" key="3">
    <source>
        <dbReference type="ARBA" id="ARBA00023015"/>
    </source>
</evidence>
<feature type="region of interest" description="Disordered" evidence="8">
    <location>
        <begin position="31"/>
        <end position="55"/>
    </location>
</feature>
<evidence type="ECO:0000256" key="8">
    <source>
        <dbReference type="SAM" id="MobiDB-lite"/>
    </source>
</evidence>
<dbReference type="OrthoDB" id="3172332at2759"/>
<dbReference type="GO" id="GO:0046872">
    <property type="term" value="F:metal ion binding"/>
    <property type="evidence" value="ECO:0007669"/>
    <property type="project" value="UniProtKB-KW"/>
</dbReference>
<proteinExistence type="predicted"/>
<evidence type="ECO:0000313" key="9">
    <source>
        <dbReference type="EMBL" id="KAF2791968.1"/>
    </source>
</evidence>
<keyword evidence="5" id="KW-0804">Transcription</keyword>
<dbReference type="PANTHER" id="PTHR36206">
    <property type="entry name" value="ASPERCRYPTIN BIOSYNTHESIS CLUSTER-SPECIFIC TRANSCRIPTION REGULATOR ATNN-RELATED"/>
    <property type="match status" value="1"/>
</dbReference>
<evidence type="ECO:0000256" key="1">
    <source>
        <dbReference type="ARBA" id="ARBA00022723"/>
    </source>
</evidence>
<dbReference type="EMBL" id="MU001992">
    <property type="protein sequence ID" value="KAF2791968.1"/>
    <property type="molecule type" value="Genomic_DNA"/>
</dbReference>
<dbReference type="InterPro" id="IPR021858">
    <property type="entry name" value="Fun_TF"/>
</dbReference>
<keyword evidence="7" id="KW-0175">Coiled coil</keyword>
<organism evidence="9 10">
    <name type="scientific">Melanomma pulvis-pyrius CBS 109.77</name>
    <dbReference type="NCBI Taxonomy" id="1314802"/>
    <lineage>
        <taxon>Eukaryota</taxon>
        <taxon>Fungi</taxon>
        <taxon>Dikarya</taxon>
        <taxon>Ascomycota</taxon>
        <taxon>Pezizomycotina</taxon>
        <taxon>Dothideomycetes</taxon>
        <taxon>Pleosporomycetidae</taxon>
        <taxon>Pleosporales</taxon>
        <taxon>Melanommataceae</taxon>
        <taxon>Melanomma</taxon>
    </lineage>
</organism>
<protein>
    <recommendedName>
        <fullName evidence="11">Zn(II)2Cys6 transcription factor-like protein</fullName>
    </recommendedName>
</protein>
<feature type="coiled-coil region" evidence="7">
    <location>
        <begin position="363"/>
        <end position="390"/>
    </location>
</feature>
<keyword evidence="3" id="KW-0805">Transcription regulation</keyword>
<evidence type="ECO:0000256" key="7">
    <source>
        <dbReference type="SAM" id="Coils"/>
    </source>
</evidence>
<keyword evidence="2" id="KW-0862">Zinc</keyword>
<name>A0A6A6X6T1_9PLEO</name>
<evidence type="ECO:0000256" key="2">
    <source>
        <dbReference type="ARBA" id="ARBA00022833"/>
    </source>
</evidence>
<dbReference type="Proteomes" id="UP000799757">
    <property type="component" value="Unassembled WGS sequence"/>
</dbReference>
<keyword evidence="1" id="KW-0479">Metal-binding</keyword>
<feature type="compositionally biased region" description="Polar residues" evidence="8">
    <location>
        <begin position="31"/>
        <end position="48"/>
    </location>
</feature>
<evidence type="ECO:0000256" key="6">
    <source>
        <dbReference type="ARBA" id="ARBA00023242"/>
    </source>
</evidence>
<dbReference type="AlphaFoldDB" id="A0A6A6X6T1"/>
<accession>A0A6A6X6T1</accession>
<reference evidence="9" key="1">
    <citation type="journal article" date="2020" name="Stud. Mycol.">
        <title>101 Dothideomycetes genomes: a test case for predicting lifestyles and emergence of pathogens.</title>
        <authorList>
            <person name="Haridas S."/>
            <person name="Albert R."/>
            <person name="Binder M."/>
            <person name="Bloem J."/>
            <person name="Labutti K."/>
            <person name="Salamov A."/>
            <person name="Andreopoulos B."/>
            <person name="Baker S."/>
            <person name="Barry K."/>
            <person name="Bills G."/>
            <person name="Bluhm B."/>
            <person name="Cannon C."/>
            <person name="Castanera R."/>
            <person name="Culley D."/>
            <person name="Daum C."/>
            <person name="Ezra D."/>
            <person name="Gonzalez J."/>
            <person name="Henrissat B."/>
            <person name="Kuo A."/>
            <person name="Liang C."/>
            <person name="Lipzen A."/>
            <person name="Lutzoni F."/>
            <person name="Magnuson J."/>
            <person name="Mondo S."/>
            <person name="Nolan M."/>
            <person name="Ohm R."/>
            <person name="Pangilinan J."/>
            <person name="Park H.-J."/>
            <person name="Ramirez L."/>
            <person name="Alfaro M."/>
            <person name="Sun H."/>
            <person name="Tritt A."/>
            <person name="Yoshinaga Y."/>
            <person name="Zwiers L.-H."/>
            <person name="Turgeon B."/>
            <person name="Goodwin S."/>
            <person name="Spatafora J."/>
            <person name="Crous P."/>
            <person name="Grigoriev I."/>
        </authorList>
    </citation>
    <scope>NUCLEOTIDE SEQUENCE</scope>
    <source>
        <strain evidence="9">CBS 109.77</strain>
    </source>
</reference>
<dbReference type="GO" id="GO:0003677">
    <property type="term" value="F:DNA binding"/>
    <property type="evidence" value="ECO:0007669"/>
    <property type="project" value="UniProtKB-KW"/>
</dbReference>